<sequence>MVATVLVAGVGAVPAQAAAAEPATRFGVIATTQGRAKDDAATYQALYEEQRTRYGGPIGIRLFSAGRLPLPGDGTMPGTLLTWAAATHPDEAITLSHKTRDEARLPALLDWARDHRVRLSLIYFHEVQDNWFKHRDARADPAVYLDIYRSYRRIIQAHRARSLITLEKNLMWYWQHYNAAKLGGDWRAFVEKKNDPADVVSWDTYAFPGMPTALGRYATPDEFFRYPRDVWRETGRPWAIGEIGSTVQDGVGPGAEKAWDPDGAKFVAWVRAMTAAASKPAGIGPAYQGVPAARFMKWWAGHDRNGSDQSLDQVPAAVAAYRGSVAAARL</sequence>
<gene>
    <name evidence="2" type="ORF">Ato02nite_079200</name>
</gene>
<dbReference type="AlphaFoldDB" id="A0A919W9J3"/>
<dbReference type="InterPro" id="IPR017853">
    <property type="entry name" value="GH"/>
</dbReference>
<proteinExistence type="predicted"/>
<protein>
    <recommendedName>
        <fullName evidence="4">GH26 domain-containing protein</fullName>
    </recommendedName>
</protein>
<keyword evidence="3" id="KW-1185">Reference proteome</keyword>
<feature type="chain" id="PRO_5038404314" description="GH26 domain-containing protein" evidence="1">
    <location>
        <begin position="20"/>
        <end position="330"/>
    </location>
</feature>
<evidence type="ECO:0000313" key="3">
    <source>
        <dbReference type="Proteomes" id="UP000677082"/>
    </source>
</evidence>
<evidence type="ECO:0008006" key="4">
    <source>
        <dbReference type="Google" id="ProtNLM"/>
    </source>
</evidence>
<reference evidence="2 3" key="1">
    <citation type="submission" date="2021-03" db="EMBL/GenBank/DDBJ databases">
        <title>Whole genome shotgun sequence of Actinoplanes toevensis NBRC 105298.</title>
        <authorList>
            <person name="Komaki H."/>
            <person name="Tamura T."/>
        </authorList>
    </citation>
    <scope>NUCLEOTIDE SEQUENCE [LARGE SCALE GENOMIC DNA]</scope>
    <source>
        <strain evidence="2 3">NBRC 105298</strain>
    </source>
</reference>
<feature type="signal peptide" evidence="1">
    <location>
        <begin position="1"/>
        <end position="19"/>
    </location>
</feature>
<evidence type="ECO:0000256" key="1">
    <source>
        <dbReference type="SAM" id="SignalP"/>
    </source>
</evidence>
<organism evidence="2 3">
    <name type="scientific">Paractinoplanes toevensis</name>
    <dbReference type="NCBI Taxonomy" id="571911"/>
    <lineage>
        <taxon>Bacteria</taxon>
        <taxon>Bacillati</taxon>
        <taxon>Actinomycetota</taxon>
        <taxon>Actinomycetes</taxon>
        <taxon>Micromonosporales</taxon>
        <taxon>Micromonosporaceae</taxon>
        <taxon>Paractinoplanes</taxon>
    </lineage>
</organism>
<accession>A0A919W9J3</accession>
<comment type="caution">
    <text evidence="2">The sequence shown here is derived from an EMBL/GenBank/DDBJ whole genome shotgun (WGS) entry which is preliminary data.</text>
</comment>
<dbReference type="Proteomes" id="UP000677082">
    <property type="component" value="Unassembled WGS sequence"/>
</dbReference>
<evidence type="ECO:0000313" key="2">
    <source>
        <dbReference type="EMBL" id="GIM96127.1"/>
    </source>
</evidence>
<name>A0A919W9J3_9ACTN</name>
<dbReference type="Gene3D" id="3.20.20.80">
    <property type="entry name" value="Glycosidases"/>
    <property type="match status" value="1"/>
</dbReference>
<dbReference type="EMBL" id="BOQN01000107">
    <property type="protein sequence ID" value="GIM96127.1"/>
    <property type="molecule type" value="Genomic_DNA"/>
</dbReference>
<dbReference type="SUPFAM" id="SSF51445">
    <property type="entry name" value="(Trans)glycosidases"/>
    <property type="match status" value="1"/>
</dbReference>
<keyword evidence="1" id="KW-0732">Signal</keyword>